<dbReference type="InterPro" id="IPR016039">
    <property type="entry name" value="Thiolase-like"/>
</dbReference>
<keyword evidence="2" id="KW-1185">Reference proteome</keyword>
<proteinExistence type="predicted"/>
<dbReference type="Gene3D" id="3.40.47.10">
    <property type="match status" value="1"/>
</dbReference>
<reference evidence="1" key="2">
    <citation type="submission" date="2025-09" db="UniProtKB">
        <authorList>
            <consortium name="Ensembl"/>
        </authorList>
    </citation>
    <scope>IDENTIFICATION</scope>
</reference>
<reference evidence="1" key="1">
    <citation type="submission" date="2025-08" db="UniProtKB">
        <authorList>
            <consortium name="Ensembl"/>
        </authorList>
    </citation>
    <scope>IDENTIFICATION</scope>
</reference>
<name>A0A8C4QIN9_EPTBU</name>
<dbReference type="SUPFAM" id="SSF53901">
    <property type="entry name" value="Thiolase-like"/>
    <property type="match status" value="1"/>
</dbReference>
<dbReference type="AlphaFoldDB" id="A0A8C4QIN9"/>
<dbReference type="Ensembl" id="ENSEBUT00000016647.1">
    <property type="protein sequence ID" value="ENSEBUP00000016070.1"/>
    <property type="gene ID" value="ENSEBUG00000010108.1"/>
</dbReference>
<dbReference type="GO" id="GO:0016746">
    <property type="term" value="F:acyltransferase activity"/>
    <property type="evidence" value="ECO:0007669"/>
    <property type="project" value="InterPro"/>
</dbReference>
<evidence type="ECO:0000313" key="2">
    <source>
        <dbReference type="Proteomes" id="UP000694388"/>
    </source>
</evidence>
<organism evidence="1 2">
    <name type="scientific">Eptatretus burgeri</name>
    <name type="common">Inshore hagfish</name>
    <dbReference type="NCBI Taxonomy" id="7764"/>
    <lineage>
        <taxon>Eukaryota</taxon>
        <taxon>Metazoa</taxon>
        <taxon>Chordata</taxon>
        <taxon>Craniata</taxon>
        <taxon>Vertebrata</taxon>
        <taxon>Cyclostomata</taxon>
        <taxon>Myxini</taxon>
        <taxon>Myxiniformes</taxon>
        <taxon>Myxinidae</taxon>
        <taxon>Eptatretinae</taxon>
        <taxon>Eptatretus</taxon>
    </lineage>
</organism>
<protein>
    <submittedName>
        <fullName evidence="1">Uncharacterized protein</fullName>
    </submittedName>
</protein>
<accession>A0A8C4QIN9</accession>
<sequence length="104" mass="11197">MALKLHKVLQQHIIQLYNGLPHTPTVELHHDCSTSNPYCQGSTLVEKGDNTYGGRWVVNPSGGLIGKGHPLGATGEWGSCNVCVADHTPGGPTFVTIYSHCDHH</sequence>
<evidence type="ECO:0000313" key="1">
    <source>
        <dbReference type="Ensembl" id="ENSEBUP00000016070.1"/>
    </source>
</evidence>
<dbReference type="Proteomes" id="UP000694388">
    <property type="component" value="Unplaced"/>
</dbReference>